<accession>A0A345DRE7</accession>
<name>A0A345DRE7_9MOLU</name>
<feature type="transmembrane region" description="Helical" evidence="1">
    <location>
        <begin position="73"/>
        <end position="93"/>
    </location>
</feature>
<dbReference type="KEGG" id="sphh:SDAV_001844"/>
<sequence>MVRSRIMNKNYLILAYSLFGDNEAVNKALTIAKEKGVTIVVISGKDMSKAVKLANWSHIISTPNQRVNDHRNILTLINFVKVLYILILVFPFFKEMCFNNCVNKILLN</sequence>
<reference evidence="3" key="1">
    <citation type="submission" date="2018-07" db="EMBL/GenBank/DDBJ databases">
        <title>Complete Genome Sequence of Spiroplasma phoeniceum.</title>
        <authorList>
            <person name="Davis R.E."/>
            <person name="Shao J.Y."/>
            <person name="Zhao Y."/>
            <person name="Silver A."/>
            <person name="Stump z."/>
            <person name="Gasparich G."/>
        </authorList>
    </citation>
    <scope>NUCLEOTIDE SEQUENCE [LARGE SCALE GENOMIC DNA]</scope>
    <source>
        <strain evidence="3">P40</strain>
    </source>
</reference>
<dbReference type="GO" id="GO:1901135">
    <property type="term" value="P:carbohydrate derivative metabolic process"/>
    <property type="evidence" value="ECO:0007669"/>
    <property type="project" value="InterPro"/>
</dbReference>
<keyword evidence="1" id="KW-0472">Membrane</keyword>
<dbReference type="Proteomes" id="UP000253689">
    <property type="component" value="Chromosome"/>
</dbReference>
<dbReference type="GO" id="GO:0097367">
    <property type="term" value="F:carbohydrate derivative binding"/>
    <property type="evidence" value="ECO:0007669"/>
    <property type="project" value="InterPro"/>
</dbReference>
<evidence type="ECO:0000313" key="3">
    <source>
        <dbReference type="Proteomes" id="UP000253689"/>
    </source>
</evidence>
<dbReference type="AlphaFoldDB" id="A0A345DRE7"/>
<keyword evidence="3" id="KW-1185">Reference proteome</keyword>
<keyword evidence="1" id="KW-0812">Transmembrane</keyword>
<evidence type="ECO:0000313" key="2">
    <source>
        <dbReference type="EMBL" id="AXF96788.1"/>
    </source>
</evidence>
<keyword evidence="1" id="KW-1133">Transmembrane helix</keyword>
<dbReference type="Gene3D" id="3.40.50.10490">
    <property type="entry name" value="Glucose-6-phosphate isomerase like protein, domain 1"/>
    <property type="match status" value="1"/>
</dbReference>
<dbReference type="InterPro" id="IPR046348">
    <property type="entry name" value="SIS_dom_sf"/>
</dbReference>
<dbReference type="SUPFAM" id="SSF53697">
    <property type="entry name" value="SIS domain"/>
    <property type="match status" value="1"/>
</dbReference>
<evidence type="ECO:0000256" key="1">
    <source>
        <dbReference type="SAM" id="Phobius"/>
    </source>
</evidence>
<dbReference type="EMBL" id="CP031088">
    <property type="protein sequence ID" value="AXF96788.1"/>
    <property type="molecule type" value="Genomic_DNA"/>
</dbReference>
<proteinExistence type="predicted"/>
<protein>
    <submittedName>
        <fullName evidence="2">Transcriptional regulator</fullName>
    </submittedName>
</protein>
<gene>
    <name evidence="2" type="ORF">SDAV_001844</name>
</gene>
<organism evidence="2 3">
    <name type="scientific">Spiroplasma phoeniceum P40</name>
    <dbReference type="NCBI Taxonomy" id="1276259"/>
    <lineage>
        <taxon>Bacteria</taxon>
        <taxon>Bacillati</taxon>
        <taxon>Mycoplasmatota</taxon>
        <taxon>Mollicutes</taxon>
        <taxon>Entomoplasmatales</taxon>
        <taxon>Spiroplasmataceae</taxon>
        <taxon>Spiroplasma</taxon>
    </lineage>
</organism>